<keyword evidence="2" id="KW-1185">Reference proteome</keyword>
<protein>
    <submittedName>
        <fullName evidence="1">Uncharacterized protein</fullName>
    </submittedName>
</protein>
<sequence>MQARYSASEIMPDRDIVSEVMAHMSVLPCSHPDHALTLTFQGGWLRYHDHFPFVLP</sequence>
<organism evidence="1 2">
    <name type="scientific">Athelia psychrophila</name>
    <dbReference type="NCBI Taxonomy" id="1759441"/>
    <lineage>
        <taxon>Eukaryota</taxon>
        <taxon>Fungi</taxon>
        <taxon>Dikarya</taxon>
        <taxon>Basidiomycota</taxon>
        <taxon>Agaricomycotina</taxon>
        <taxon>Agaricomycetes</taxon>
        <taxon>Agaricomycetidae</taxon>
        <taxon>Atheliales</taxon>
        <taxon>Atheliaceae</taxon>
        <taxon>Athelia</taxon>
    </lineage>
</organism>
<evidence type="ECO:0000313" key="1">
    <source>
        <dbReference type="EMBL" id="KZP15724.1"/>
    </source>
</evidence>
<dbReference type="AlphaFoldDB" id="A0A166EFV3"/>
<dbReference type="Proteomes" id="UP000076532">
    <property type="component" value="Unassembled WGS sequence"/>
</dbReference>
<accession>A0A166EFV3</accession>
<reference evidence="1 2" key="1">
    <citation type="journal article" date="2016" name="Mol. Biol. Evol.">
        <title>Comparative Genomics of Early-Diverging Mushroom-Forming Fungi Provides Insights into the Origins of Lignocellulose Decay Capabilities.</title>
        <authorList>
            <person name="Nagy L.G."/>
            <person name="Riley R."/>
            <person name="Tritt A."/>
            <person name="Adam C."/>
            <person name="Daum C."/>
            <person name="Floudas D."/>
            <person name="Sun H."/>
            <person name="Yadav J.S."/>
            <person name="Pangilinan J."/>
            <person name="Larsson K.H."/>
            <person name="Matsuura K."/>
            <person name="Barry K."/>
            <person name="Labutti K."/>
            <person name="Kuo R."/>
            <person name="Ohm R.A."/>
            <person name="Bhattacharya S.S."/>
            <person name="Shirouzu T."/>
            <person name="Yoshinaga Y."/>
            <person name="Martin F.M."/>
            <person name="Grigoriev I.V."/>
            <person name="Hibbett D.S."/>
        </authorList>
    </citation>
    <scope>NUCLEOTIDE SEQUENCE [LARGE SCALE GENOMIC DNA]</scope>
    <source>
        <strain evidence="1 2">CBS 109695</strain>
    </source>
</reference>
<proteinExistence type="predicted"/>
<feature type="non-terminal residue" evidence="1">
    <location>
        <position position="56"/>
    </location>
</feature>
<gene>
    <name evidence="1" type="ORF">FIBSPDRAFT_866906</name>
</gene>
<evidence type="ECO:0000313" key="2">
    <source>
        <dbReference type="Proteomes" id="UP000076532"/>
    </source>
</evidence>
<name>A0A166EFV3_9AGAM</name>
<dbReference type="EMBL" id="KV417601">
    <property type="protein sequence ID" value="KZP15724.1"/>
    <property type="molecule type" value="Genomic_DNA"/>
</dbReference>